<reference evidence="1" key="1">
    <citation type="submission" date="2021-02" db="EMBL/GenBank/DDBJ databases">
        <authorList>
            <consortium name="DOE Joint Genome Institute"/>
            <person name="Ahrendt S."/>
            <person name="Looney B.P."/>
            <person name="Miyauchi S."/>
            <person name="Morin E."/>
            <person name="Drula E."/>
            <person name="Courty P.E."/>
            <person name="Chicoki N."/>
            <person name="Fauchery L."/>
            <person name="Kohler A."/>
            <person name="Kuo A."/>
            <person name="Labutti K."/>
            <person name="Pangilinan J."/>
            <person name="Lipzen A."/>
            <person name="Riley R."/>
            <person name="Andreopoulos W."/>
            <person name="He G."/>
            <person name="Johnson J."/>
            <person name="Barry K.W."/>
            <person name="Grigoriev I.V."/>
            <person name="Nagy L."/>
            <person name="Hibbett D."/>
            <person name="Henrissat B."/>
            <person name="Matheny P.B."/>
            <person name="Labbe J."/>
            <person name="Martin F."/>
        </authorList>
    </citation>
    <scope>NUCLEOTIDE SEQUENCE</scope>
    <source>
        <strain evidence="1">FP105234-sp</strain>
    </source>
</reference>
<evidence type="ECO:0000313" key="1">
    <source>
        <dbReference type="EMBL" id="KAI0039993.1"/>
    </source>
</evidence>
<feature type="non-terminal residue" evidence="1">
    <location>
        <position position="638"/>
    </location>
</feature>
<name>A0ACB8R7L0_9AGAM</name>
<organism evidence="1 2">
    <name type="scientific">Auriscalpium vulgare</name>
    <dbReference type="NCBI Taxonomy" id="40419"/>
    <lineage>
        <taxon>Eukaryota</taxon>
        <taxon>Fungi</taxon>
        <taxon>Dikarya</taxon>
        <taxon>Basidiomycota</taxon>
        <taxon>Agaricomycotina</taxon>
        <taxon>Agaricomycetes</taxon>
        <taxon>Russulales</taxon>
        <taxon>Auriscalpiaceae</taxon>
        <taxon>Auriscalpium</taxon>
    </lineage>
</organism>
<gene>
    <name evidence="1" type="ORF">FA95DRAFT_1612153</name>
</gene>
<comment type="caution">
    <text evidence="1">The sequence shown here is derived from an EMBL/GenBank/DDBJ whole genome shotgun (WGS) entry which is preliminary data.</text>
</comment>
<protein>
    <submittedName>
        <fullName evidence="1">Uncharacterized protein</fullName>
    </submittedName>
</protein>
<sequence>MDDRQSSTHADKAANLKWLYEPLTKQALHRKGCVLCLEFFRHASEAVLAGDVTYIEACKEREGANSDFEKEIQRLKDRVRRRDDEIAQLRRQLETMHQQHGDEAMVIGDEHVAPADTRTSKKRRADDTVDRGSRGAGAPHEAASETPPPATSSTSGAASGPGVYASTSQGMSGFGGGHPMQPNVFAAPMPGTFMPTGMYASPAMYAPPGHPVVWPDGATWMPNDGGPMPHNRWGNAPNWAADWGPGNTYTSGARAMDNNWASSSRAPDWSNRPWDPPYDDPNIVMGIDAGSPMSAVQAGQPTARSVHASPSGLDLPRGTPTGPRATTRGRTLSRGTTRAGMGRRTAPPTRRPPVDLEIEAFLAEDDATAAPLASSSGGGASATAAATAATAAATEDTDEIPDVDEIRRMFEQVKIPGNENALRTLGRWRKKACAVLRDNRQPRHWLIVREYRRPHWAKVNDQTKCLPSPRSGDDAKGWHAYLRRYPGFKRRGLFGGINVSPMDDVVSYLRLARMVHVGPEKEWSQRKKVRDAFILTAAAILETPENYQRLLDQYRVRTNRLASTPDFGVRNLINEQTVVTHLARAGYTAYEAAAASHLSHAVLTDARYETGSQDSESEQSGSEDDPGNHGTPIVVDEP</sequence>
<evidence type="ECO:0000313" key="2">
    <source>
        <dbReference type="Proteomes" id="UP000814033"/>
    </source>
</evidence>
<proteinExistence type="predicted"/>
<dbReference type="Proteomes" id="UP000814033">
    <property type="component" value="Unassembled WGS sequence"/>
</dbReference>
<accession>A0ACB8R7L0</accession>
<dbReference type="EMBL" id="MU276240">
    <property type="protein sequence ID" value="KAI0039993.1"/>
    <property type="molecule type" value="Genomic_DNA"/>
</dbReference>
<reference evidence="1" key="2">
    <citation type="journal article" date="2022" name="New Phytol.">
        <title>Evolutionary transition to the ectomycorrhizal habit in the genomes of a hyperdiverse lineage of mushroom-forming fungi.</title>
        <authorList>
            <person name="Looney B."/>
            <person name="Miyauchi S."/>
            <person name="Morin E."/>
            <person name="Drula E."/>
            <person name="Courty P.E."/>
            <person name="Kohler A."/>
            <person name="Kuo A."/>
            <person name="LaButti K."/>
            <person name="Pangilinan J."/>
            <person name="Lipzen A."/>
            <person name="Riley R."/>
            <person name="Andreopoulos W."/>
            <person name="He G."/>
            <person name="Johnson J."/>
            <person name="Nolan M."/>
            <person name="Tritt A."/>
            <person name="Barry K.W."/>
            <person name="Grigoriev I.V."/>
            <person name="Nagy L.G."/>
            <person name="Hibbett D."/>
            <person name="Henrissat B."/>
            <person name="Matheny P.B."/>
            <person name="Labbe J."/>
            <person name="Martin F.M."/>
        </authorList>
    </citation>
    <scope>NUCLEOTIDE SEQUENCE</scope>
    <source>
        <strain evidence="1">FP105234-sp</strain>
    </source>
</reference>
<keyword evidence="2" id="KW-1185">Reference proteome</keyword>